<gene>
    <name evidence="2" type="ORF">DSL72_005627</name>
</gene>
<dbReference type="EMBL" id="CP063408">
    <property type="protein sequence ID" value="QSZ34047.1"/>
    <property type="molecule type" value="Genomic_DNA"/>
</dbReference>
<evidence type="ECO:0000256" key="1">
    <source>
        <dbReference type="SAM" id="MobiDB-lite"/>
    </source>
</evidence>
<sequence length="203" mass="21667">MTKAKEAAAATKLKRKLRAQPKSVGEKSKLRAEVRGKHRVAKRRASPPKRTSKSTSTSTSTSKSKSKPKPPILTDLTTTTSSSPPGKNTKPSTGTPQKCTSTSERVPGIHSPITRSLSLSLSKSPTIPNFAQAPRPPDYCIQAMHVRDITPGTIVWLPAKADLVANAHVDPKLHANAFDHPAVIVSVPHALDISPVVEIALVC</sequence>
<feature type="compositionally biased region" description="Low complexity" evidence="1">
    <location>
        <begin position="72"/>
        <end position="93"/>
    </location>
</feature>
<evidence type="ECO:0000313" key="2">
    <source>
        <dbReference type="EMBL" id="QSZ34047.1"/>
    </source>
</evidence>
<proteinExistence type="predicted"/>
<feature type="compositionally biased region" description="Basic residues" evidence="1">
    <location>
        <begin position="36"/>
        <end position="52"/>
    </location>
</feature>
<organism evidence="2 3">
    <name type="scientific">Monilinia vaccinii-corymbosi</name>
    <dbReference type="NCBI Taxonomy" id="61207"/>
    <lineage>
        <taxon>Eukaryota</taxon>
        <taxon>Fungi</taxon>
        <taxon>Dikarya</taxon>
        <taxon>Ascomycota</taxon>
        <taxon>Pezizomycotina</taxon>
        <taxon>Leotiomycetes</taxon>
        <taxon>Helotiales</taxon>
        <taxon>Sclerotiniaceae</taxon>
        <taxon>Monilinia</taxon>
    </lineage>
</organism>
<feature type="compositionally biased region" description="Basic and acidic residues" evidence="1">
    <location>
        <begin position="24"/>
        <end position="35"/>
    </location>
</feature>
<dbReference type="AlphaFoldDB" id="A0A8A3PFN5"/>
<feature type="compositionally biased region" description="Polar residues" evidence="1">
    <location>
        <begin position="94"/>
        <end position="104"/>
    </location>
</feature>
<feature type="compositionally biased region" description="Low complexity" evidence="1">
    <location>
        <begin position="53"/>
        <end position="63"/>
    </location>
</feature>
<name>A0A8A3PFN5_9HELO</name>
<evidence type="ECO:0000313" key="3">
    <source>
        <dbReference type="Proteomes" id="UP000672032"/>
    </source>
</evidence>
<reference evidence="2" key="1">
    <citation type="submission" date="2020-10" db="EMBL/GenBank/DDBJ databases">
        <title>Genome Sequence of Monilinia vaccinii-corymbosi Sheds Light on Mummy Berry Disease Infection of Blueberry and Mating Type.</title>
        <authorList>
            <person name="Yow A.G."/>
            <person name="Zhang Y."/>
            <person name="Bansal K."/>
            <person name="Eacker S.M."/>
            <person name="Sullivan S."/>
            <person name="Liachko I."/>
            <person name="Cubeta M.A."/>
            <person name="Rollins J.A."/>
            <person name="Ashrafi H."/>
        </authorList>
    </citation>
    <scope>NUCLEOTIDE SEQUENCE</scope>
    <source>
        <strain evidence="2">RL-1</strain>
    </source>
</reference>
<protein>
    <submittedName>
        <fullName evidence="2">Uncharacterized protein</fullName>
    </submittedName>
</protein>
<accession>A0A8A3PFN5</accession>
<dbReference type="OrthoDB" id="3537171at2759"/>
<feature type="region of interest" description="Disordered" evidence="1">
    <location>
        <begin position="1"/>
        <end position="110"/>
    </location>
</feature>
<dbReference type="Proteomes" id="UP000672032">
    <property type="component" value="Chromosome 4"/>
</dbReference>
<keyword evidence="3" id="KW-1185">Reference proteome</keyword>